<sequence>MGFNAPCANSLPRKQADRAWRQMEQLALKLMTEDDSLTKADAIQKVRQASA</sequence>
<evidence type="ECO:0000313" key="1">
    <source>
        <dbReference type="EMBL" id="MBI1620309.1"/>
    </source>
</evidence>
<name>A0ABS0SAJ1_9HYPH</name>
<reference evidence="1 2" key="1">
    <citation type="submission" date="2020-10" db="EMBL/GenBank/DDBJ databases">
        <title>Aquamicrobium zhengzhouensis sp. nov., a exopolysaccharide producing bacterium isolated from farmland soil.</title>
        <authorList>
            <person name="Wang X."/>
        </authorList>
    </citation>
    <scope>NUCLEOTIDE SEQUENCE [LARGE SCALE GENOMIC DNA]</scope>
    <source>
        <strain evidence="2">cd-1</strain>
    </source>
</reference>
<gene>
    <name evidence="1" type="ORF">IOD40_06475</name>
</gene>
<dbReference type="RefSeq" id="WP_198475543.1">
    <property type="nucleotide sequence ID" value="NZ_JADGMQ010000003.1"/>
</dbReference>
<proteinExistence type="predicted"/>
<dbReference type="EMBL" id="JADGMQ010000003">
    <property type="protein sequence ID" value="MBI1620309.1"/>
    <property type="molecule type" value="Genomic_DNA"/>
</dbReference>
<accession>A0ABS0SAJ1</accession>
<dbReference type="Proteomes" id="UP000601789">
    <property type="component" value="Unassembled WGS sequence"/>
</dbReference>
<comment type="caution">
    <text evidence="1">The sequence shown here is derived from an EMBL/GenBank/DDBJ whole genome shotgun (WGS) entry which is preliminary data.</text>
</comment>
<evidence type="ECO:0000313" key="2">
    <source>
        <dbReference type="Proteomes" id="UP000601789"/>
    </source>
</evidence>
<protein>
    <submittedName>
        <fullName evidence="1">Uncharacterized protein</fullName>
    </submittedName>
</protein>
<keyword evidence="2" id="KW-1185">Reference proteome</keyword>
<organism evidence="1 2">
    <name type="scientific">Aquamicrobium zhengzhouense</name>
    <dbReference type="NCBI Taxonomy" id="2781738"/>
    <lineage>
        <taxon>Bacteria</taxon>
        <taxon>Pseudomonadati</taxon>
        <taxon>Pseudomonadota</taxon>
        <taxon>Alphaproteobacteria</taxon>
        <taxon>Hyphomicrobiales</taxon>
        <taxon>Phyllobacteriaceae</taxon>
        <taxon>Aquamicrobium</taxon>
    </lineage>
</organism>